<name>A0A9P3GIQ2_9APHY</name>
<dbReference type="Proteomes" id="UP000703269">
    <property type="component" value="Unassembled WGS sequence"/>
</dbReference>
<keyword evidence="3" id="KW-1185">Reference proteome</keyword>
<evidence type="ECO:0000256" key="1">
    <source>
        <dbReference type="SAM" id="MobiDB-lite"/>
    </source>
</evidence>
<proteinExistence type="predicted"/>
<evidence type="ECO:0000313" key="3">
    <source>
        <dbReference type="Proteomes" id="UP000703269"/>
    </source>
</evidence>
<evidence type="ECO:0000313" key="2">
    <source>
        <dbReference type="EMBL" id="GJE95691.1"/>
    </source>
</evidence>
<gene>
    <name evidence="2" type="ORF">PsYK624_118770</name>
</gene>
<organism evidence="2 3">
    <name type="scientific">Phanerochaete sordida</name>
    <dbReference type="NCBI Taxonomy" id="48140"/>
    <lineage>
        <taxon>Eukaryota</taxon>
        <taxon>Fungi</taxon>
        <taxon>Dikarya</taxon>
        <taxon>Basidiomycota</taxon>
        <taxon>Agaricomycotina</taxon>
        <taxon>Agaricomycetes</taxon>
        <taxon>Polyporales</taxon>
        <taxon>Phanerochaetaceae</taxon>
        <taxon>Phanerochaete</taxon>
    </lineage>
</organism>
<feature type="region of interest" description="Disordered" evidence="1">
    <location>
        <begin position="15"/>
        <end position="95"/>
    </location>
</feature>
<feature type="region of interest" description="Disordered" evidence="1">
    <location>
        <begin position="248"/>
        <end position="268"/>
    </location>
</feature>
<feature type="compositionally biased region" description="Basic and acidic residues" evidence="1">
    <location>
        <begin position="39"/>
        <end position="51"/>
    </location>
</feature>
<sequence length="268" mass="29845">MACAIAHTHLEAPRQLPPRALSVTGLGDQRGTETGTQERPVDIRPAGDGRVLRPSRAAPDTPAPRPKPQREGGGLRDGTPVDVQPTPHSHGQTVRPPTCLDILLRHAYGIHLAIWQAQRPLFMEPHDYFISGAKLLTVITAHHHNTRQAIQLYQAWGIPNSTIRVGDHVALYDPNDTYLWVCRKVVAARFPEAVWGEFLLERKNEFEPLVMCAIPVKDGWSSLPSILAFAHRLLRRFLPNTYPPVPETPIRPIESATHGRDNDGCQTQ</sequence>
<reference evidence="2 3" key="1">
    <citation type="submission" date="2021-08" db="EMBL/GenBank/DDBJ databases">
        <title>Draft Genome Sequence of Phanerochaete sordida strain YK-624.</title>
        <authorList>
            <person name="Mori T."/>
            <person name="Dohra H."/>
            <person name="Suzuki T."/>
            <person name="Kawagishi H."/>
            <person name="Hirai H."/>
        </authorList>
    </citation>
    <scope>NUCLEOTIDE SEQUENCE [LARGE SCALE GENOMIC DNA]</scope>
    <source>
        <strain evidence="2 3">YK-624</strain>
    </source>
</reference>
<dbReference type="AlphaFoldDB" id="A0A9P3GIQ2"/>
<feature type="compositionally biased region" description="Basic and acidic residues" evidence="1">
    <location>
        <begin position="257"/>
        <end position="268"/>
    </location>
</feature>
<comment type="caution">
    <text evidence="2">The sequence shown here is derived from an EMBL/GenBank/DDBJ whole genome shotgun (WGS) entry which is preliminary data.</text>
</comment>
<protein>
    <submittedName>
        <fullName evidence="2">Uncharacterized protein</fullName>
    </submittedName>
</protein>
<dbReference type="EMBL" id="BPQB01000051">
    <property type="protein sequence ID" value="GJE95691.1"/>
    <property type="molecule type" value="Genomic_DNA"/>
</dbReference>
<accession>A0A9P3GIQ2</accession>